<gene>
    <name evidence="10" type="ORF">AUR64_07890</name>
</gene>
<keyword evidence="4" id="KW-0997">Cell inner membrane</keyword>
<keyword evidence="7 8" id="KW-0472">Membrane</keyword>
<dbReference type="PANTHER" id="PTHR35011">
    <property type="entry name" value="2,3-DIKETO-L-GULONATE TRAP TRANSPORTER SMALL PERMEASE PROTEIN YIAM"/>
    <property type="match status" value="1"/>
</dbReference>
<organism evidence="10 11">
    <name type="scientific">Haloprofundus marisrubri</name>
    <dbReference type="NCBI Taxonomy" id="1514971"/>
    <lineage>
        <taxon>Archaea</taxon>
        <taxon>Methanobacteriati</taxon>
        <taxon>Methanobacteriota</taxon>
        <taxon>Stenosarchaea group</taxon>
        <taxon>Halobacteria</taxon>
        <taxon>Halobacteriales</taxon>
        <taxon>Haloferacaceae</taxon>
        <taxon>Haloprofundus</taxon>
    </lineage>
</organism>
<evidence type="ECO:0000259" key="9">
    <source>
        <dbReference type="Pfam" id="PF04290"/>
    </source>
</evidence>
<accession>A0A0W1RB17</accession>
<evidence type="ECO:0000256" key="7">
    <source>
        <dbReference type="ARBA" id="ARBA00023136"/>
    </source>
</evidence>
<protein>
    <recommendedName>
        <fullName evidence="9">Tripartite ATP-independent periplasmic transporters DctQ component domain-containing protein</fullName>
    </recommendedName>
</protein>
<comment type="caution">
    <text evidence="10">The sequence shown here is derived from an EMBL/GenBank/DDBJ whole genome shotgun (WGS) entry which is preliminary data.</text>
</comment>
<comment type="subcellular location">
    <subcellularLocation>
        <location evidence="1">Cell inner membrane</location>
        <topology evidence="1">Multi-pass membrane protein</topology>
    </subcellularLocation>
</comment>
<keyword evidence="6 8" id="KW-1133">Transmembrane helix</keyword>
<evidence type="ECO:0000256" key="4">
    <source>
        <dbReference type="ARBA" id="ARBA00022519"/>
    </source>
</evidence>
<evidence type="ECO:0000256" key="3">
    <source>
        <dbReference type="ARBA" id="ARBA00022475"/>
    </source>
</evidence>
<keyword evidence="2" id="KW-0813">Transport</keyword>
<dbReference type="InterPro" id="IPR055348">
    <property type="entry name" value="DctQ"/>
</dbReference>
<dbReference type="GO" id="GO:0005886">
    <property type="term" value="C:plasma membrane"/>
    <property type="evidence" value="ECO:0007669"/>
    <property type="project" value="UniProtKB-SubCell"/>
</dbReference>
<dbReference type="PANTHER" id="PTHR35011:SF2">
    <property type="entry name" value="2,3-DIKETO-L-GULONATE TRAP TRANSPORTER SMALL PERMEASE PROTEIN YIAM"/>
    <property type="match status" value="1"/>
</dbReference>
<dbReference type="Pfam" id="PF04290">
    <property type="entry name" value="DctQ"/>
    <property type="match status" value="1"/>
</dbReference>
<dbReference type="EMBL" id="LOPU01000017">
    <property type="protein sequence ID" value="KTG10583.1"/>
    <property type="molecule type" value="Genomic_DNA"/>
</dbReference>
<proteinExistence type="predicted"/>
<dbReference type="GO" id="GO:0015740">
    <property type="term" value="P:C4-dicarboxylate transport"/>
    <property type="evidence" value="ECO:0007669"/>
    <property type="project" value="TreeGrafter"/>
</dbReference>
<evidence type="ECO:0000256" key="1">
    <source>
        <dbReference type="ARBA" id="ARBA00004429"/>
    </source>
</evidence>
<evidence type="ECO:0000256" key="8">
    <source>
        <dbReference type="SAM" id="Phobius"/>
    </source>
</evidence>
<dbReference type="GO" id="GO:0022857">
    <property type="term" value="F:transmembrane transporter activity"/>
    <property type="evidence" value="ECO:0007669"/>
    <property type="project" value="TreeGrafter"/>
</dbReference>
<evidence type="ECO:0000256" key="6">
    <source>
        <dbReference type="ARBA" id="ARBA00022989"/>
    </source>
</evidence>
<dbReference type="RefSeq" id="WP_058580907.1">
    <property type="nucleotide sequence ID" value="NZ_LOPU01000017.1"/>
</dbReference>
<evidence type="ECO:0000256" key="5">
    <source>
        <dbReference type="ARBA" id="ARBA00022692"/>
    </source>
</evidence>
<dbReference type="STRING" id="1514971.AUR64_07890"/>
<reference evidence="10 11" key="1">
    <citation type="submission" date="2015-12" db="EMBL/GenBank/DDBJ databases">
        <title>Haloprofundus marisrubri gen. nov., sp. nov., an extremely halophilic archaeon isolated from the Discovery deep brine-seawater interface in the Red Sea.</title>
        <authorList>
            <person name="Zhang G."/>
            <person name="Stingl U."/>
            <person name="Rashid M."/>
        </authorList>
    </citation>
    <scope>NUCLEOTIDE SEQUENCE [LARGE SCALE GENOMIC DNA]</scope>
    <source>
        <strain evidence="10 11">SB9</strain>
    </source>
</reference>
<feature type="transmembrane region" description="Helical" evidence="8">
    <location>
        <begin position="134"/>
        <end position="153"/>
    </location>
</feature>
<feature type="transmembrane region" description="Helical" evidence="8">
    <location>
        <begin position="20"/>
        <end position="41"/>
    </location>
</feature>
<dbReference type="InterPro" id="IPR007387">
    <property type="entry name" value="TRAP_DctQ"/>
</dbReference>
<keyword evidence="5 8" id="KW-0812">Transmembrane</keyword>
<feature type="transmembrane region" description="Helical" evidence="8">
    <location>
        <begin position="94"/>
        <end position="122"/>
    </location>
</feature>
<evidence type="ECO:0000256" key="2">
    <source>
        <dbReference type="ARBA" id="ARBA00022448"/>
    </source>
</evidence>
<evidence type="ECO:0000313" key="10">
    <source>
        <dbReference type="EMBL" id="KTG10583.1"/>
    </source>
</evidence>
<dbReference type="AlphaFoldDB" id="A0A0W1RB17"/>
<feature type="domain" description="Tripartite ATP-independent periplasmic transporters DctQ component" evidence="9">
    <location>
        <begin position="35"/>
        <end position="156"/>
    </location>
</feature>
<feature type="transmembrane region" description="Helical" evidence="8">
    <location>
        <begin position="47"/>
        <end position="73"/>
    </location>
</feature>
<sequence length="166" mass="18075">MSHRFQTIRSRLSPESISHILYAAATLCLFLVGATLFAQIVTRAFNIGFAGLQVLAQLLAVWMTFLVVGNIELEDRHIEIDFFVEKLPNKPQAVLRLFVMTVNIFGAAVILLSALTAIGASWGTTLSSIHIPTPVLHAAPVIGMTLLLGSYLGQLRDVVYSLRGGE</sequence>
<evidence type="ECO:0000313" key="11">
    <source>
        <dbReference type="Proteomes" id="UP000054387"/>
    </source>
</evidence>
<name>A0A0W1RB17_9EURY</name>
<keyword evidence="11" id="KW-1185">Reference proteome</keyword>
<keyword evidence="3" id="KW-1003">Cell membrane</keyword>
<dbReference type="Proteomes" id="UP000054387">
    <property type="component" value="Unassembled WGS sequence"/>
</dbReference>